<organism evidence="3 4">
    <name type="scientific">Thiocapsa rosea</name>
    <dbReference type="NCBI Taxonomy" id="69360"/>
    <lineage>
        <taxon>Bacteria</taxon>
        <taxon>Pseudomonadati</taxon>
        <taxon>Pseudomonadota</taxon>
        <taxon>Gammaproteobacteria</taxon>
        <taxon>Chromatiales</taxon>
        <taxon>Chromatiaceae</taxon>
        <taxon>Thiocapsa</taxon>
    </lineage>
</organism>
<evidence type="ECO:0000313" key="4">
    <source>
        <dbReference type="Proteomes" id="UP000274556"/>
    </source>
</evidence>
<dbReference type="AlphaFoldDB" id="A0A495V824"/>
<protein>
    <submittedName>
        <fullName evidence="3">Uncharacterized protein</fullName>
    </submittedName>
</protein>
<dbReference type="RefSeq" id="WP_120797238.1">
    <property type="nucleotide sequence ID" value="NZ_RBXL01000001.1"/>
</dbReference>
<dbReference type="Proteomes" id="UP000274556">
    <property type="component" value="Unassembled WGS sequence"/>
</dbReference>
<feature type="chain" id="PRO_5019750085" evidence="2">
    <location>
        <begin position="20"/>
        <end position="138"/>
    </location>
</feature>
<feature type="region of interest" description="Disordered" evidence="1">
    <location>
        <begin position="112"/>
        <end position="138"/>
    </location>
</feature>
<keyword evidence="4" id="KW-1185">Reference proteome</keyword>
<evidence type="ECO:0000256" key="1">
    <source>
        <dbReference type="SAM" id="MobiDB-lite"/>
    </source>
</evidence>
<keyword evidence="2" id="KW-0732">Signal</keyword>
<evidence type="ECO:0000313" key="3">
    <source>
        <dbReference type="EMBL" id="RKT44860.1"/>
    </source>
</evidence>
<dbReference type="EMBL" id="RBXL01000001">
    <property type="protein sequence ID" value="RKT44860.1"/>
    <property type="molecule type" value="Genomic_DNA"/>
</dbReference>
<proteinExistence type="predicted"/>
<feature type="signal peptide" evidence="2">
    <location>
        <begin position="1"/>
        <end position="19"/>
    </location>
</feature>
<dbReference type="OrthoDB" id="5769048at2"/>
<evidence type="ECO:0000256" key="2">
    <source>
        <dbReference type="SAM" id="SignalP"/>
    </source>
</evidence>
<reference evidence="3 4" key="1">
    <citation type="submission" date="2018-10" db="EMBL/GenBank/DDBJ databases">
        <title>Genomic Encyclopedia of Archaeal and Bacterial Type Strains, Phase II (KMG-II): from individual species to whole genera.</title>
        <authorList>
            <person name="Goeker M."/>
        </authorList>
    </citation>
    <scope>NUCLEOTIDE SEQUENCE [LARGE SCALE GENOMIC DNA]</scope>
    <source>
        <strain evidence="3 4">DSM 235</strain>
    </source>
</reference>
<sequence length="138" mass="14378">MRFPILTGLLLVLTGLAFADPTGSTEIGFAEVQTLGSLNGQALACRQFDASTEAKALMIGYAPKTRRYGILFETATNAAFLAATKDGAPCPTETDLEARLTESAAALKAVFPEQANPVPSETQPTGAEPSLSIDENGS</sequence>
<name>A0A495V824_9GAMM</name>
<accession>A0A495V824</accession>
<gene>
    <name evidence="3" type="ORF">BDD21_2264</name>
</gene>
<comment type="caution">
    <text evidence="3">The sequence shown here is derived from an EMBL/GenBank/DDBJ whole genome shotgun (WGS) entry which is preliminary data.</text>
</comment>